<evidence type="ECO:0000256" key="8">
    <source>
        <dbReference type="ARBA" id="ARBA00022660"/>
    </source>
</evidence>
<comment type="subcellular location">
    <subcellularLocation>
        <location evidence="2">Mitochondrion inner membrane</location>
        <topology evidence="2">Peripheral membrane protein</topology>
        <orientation evidence="2">Matrix side</orientation>
    </subcellularLocation>
</comment>
<accession>A0A9P3FXC1</accession>
<evidence type="ECO:0000256" key="7">
    <source>
        <dbReference type="ARBA" id="ARBA00022553"/>
    </source>
</evidence>
<evidence type="ECO:0000256" key="14">
    <source>
        <dbReference type="ARBA" id="ARBA00030192"/>
    </source>
</evidence>
<evidence type="ECO:0000313" key="18">
    <source>
        <dbReference type="EMBL" id="GJE84321.1"/>
    </source>
</evidence>
<dbReference type="InterPro" id="IPR045292">
    <property type="entry name" value="Complex1_LYR_NDUFB9_LYRM3"/>
</dbReference>
<keyword evidence="8" id="KW-0679">Respiratory chain</keyword>
<protein>
    <recommendedName>
        <fullName evidence="5">NADH dehydrogenase [ubiquinone] 1 beta subcomplex subunit 9</fullName>
    </recommendedName>
    <alternativeName>
        <fullName evidence="14">Complex I-B22</fullName>
    </alternativeName>
    <alternativeName>
        <fullName evidence="15">NADH-ubiquinone oxidoreductase B22 subunit</fullName>
    </alternativeName>
</protein>
<evidence type="ECO:0000256" key="15">
    <source>
        <dbReference type="ARBA" id="ARBA00032528"/>
    </source>
</evidence>
<gene>
    <name evidence="18" type="ORF">PsYK624_003970</name>
</gene>
<evidence type="ECO:0000259" key="17">
    <source>
        <dbReference type="Pfam" id="PF05347"/>
    </source>
</evidence>
<comment type="caution">
    <text evidence="18">The sequence shown here is derived from an EMBL/GenBank/DDBJ whole genome shotgun (WGS) entry which is preliminary data.</text>
</comment>
<keyword evidence="19" id="KW-1185">Reference proteome</keyword>
<organism evidence="18 19">
    <name type="scientific">Phanerochaete sordida</name>
    <dbReference type="NCBI Taxonomy" id="48140"/>
    <lineage>
        <taxon>Eukaryota</taxon>
        <taxon>Fungi</taxon>
        <taxon>Dikarya</taxon>
        <taxon>Basidiomycota</taxon>
        <taxon>Agaricomycotina</taxon>
        <taxon>Agaricomycetes</taxon>
        <taxon>Polyporales</taxon>
        <taxon>Phanerochaetaceae</taxon>
        <taxon>Phanerochaete</taxon>
    </lineage>
</organism>
<comment type="subunit">
    <text evidence="4">Mammalian complex I is composed of 45 different subunits.</text>
</comment>
<evidence type="ECO:0000256" key="9">
    <source>
        <dbReference type="ARBA" id="ARBA00022792"/>
    </source>
</evidence>
<evidence type="ECO:0000313" key="19">
    <source>
        <dbReference type="Proteomes" id="UP000703269"/>
    </source>
</evidence>
<dbReference type="PANTHER" id="PTHR12868:SF0">
    <property type="entry name" value="NADH DEHYDROGENASE [UBIQUINONE] 1 BETA SUBCOMPLEX SUBUNIT 9"/>
    <property type="match status" value="1"/>
</dbReference>
<evidence type="ECO:0000256" key="11">
    <source>
        <dbReference type="ARBA" id="ARBA00022990"/>
    </source>
</evidence>
<keyword evidence="11" id="KW-0007">Acetylation</keyword>
<proteinExistence type="inferred from homology"/>
<keyword evidence="10" id="KW-0249">Electron transport</keyword>
<dbReference type="GO" id="GO:0005743">
    <property type="term" value="C:mitochondrial inner membrane"/>
    <property type="evidence" value="ECO:0007669"/>
    <property type="project" value="UniProtKB-SubCell"/>
</dbReference>
<evidence type="ECO:0000256" key="12">
    <source>
        <dbReference type="ARBA" id="ARBA00023128"/>
    </source>
</evidence>
<keyword evidence="6" id="KW-0813">Transport</keyword>
<reference evidence="18 19" key="1">
    <citation type="submission" date="2021-08" db="EMBL/GenBank/DDBJ databases">
        <title>Draft Genome Sequence of Phanerochaete sordida strain YK-624.</title>
        <authorList>
            <person name="Mori T."/>
            <person name="Dohra H."/>
            <person name="Suzuki T."/>
            <person name="Kawagishi H."/>
            <person name="Hirai H."/>
        </authorList>
    </citation>
    <scope>NUCLEOTIDE SEQUENCE [LARGE SCALE GENOMIC DNA]</scope>
    <source>
        <strain evidence="18 19">YK-624</strain>
    </source>
</reference>
<feature type="region of interest" description="Disordered" evidence="16">
    <location>
        <begin position="75"/>
        <end position="95"/>
    </location>
</feature>
<evidence type="ECO:0000256" key="16">
    <source>
        <dbReference type="SAM" id="MobiDB-lite"/>
    </source>
</evidence>
<keyword evidence="13" id="KW-0472">Membrane</keyword>
<evidence type="ECO:0000256" key="3">
    <source>
        <dbReference type="ARBA" id="ARBA00009508"/>
    </source>
</evidence>
<dbReference type="OrthoDB" id="13598at2759"/>
<evidence type="ECO:0000256" key="5">
    <source>
        <dbReference type="ARBA" id="ARBA00018684"/>
    </source>
</evidence>
<feature type="domain" description="Complex 1 LYR protein" evidence="17">
    <location>
        <begin position="16"/>
        <end position="71"/>
    </location>
</feature>
<dbReference type="CDD" id="cd20263">
    <property type="entry name" value="Complex1_LYR_NDUFB9_LYRM3"/>
    <property type="match status" value="1"/>
</dbReference>
<name>A0A9P3FXC1_9APHY</name>
<dbReference type="InterPro" id="IPR033034">
    <property type="entry name" value="NDUFB9"/>
</dbReference>
<evidence type="ECO:0000256" key="2">
    <source>
        <dbReference type="ARBA" id="ARBA00004443"/>
    </source>
</evidence>
<evidence type="ECO:0000256" key="1">
    <source>
        <dbReference type="ARBA" id="ARBA00002920"/>
    </source>
</evidence>
<keyword evidence="7" id="KW-0597">Phosphoprotein</keyword>
<evidence type="ECO:0000256" key="13">
    <source>
        <dbReference type="ARBA" id="ARBA00023136"/>
    </source>
</evidence>
<sequence>MSTLPQPFTAAHTRYVKSLYRRILKNELDWIVRRDIWRGKALVVRAEFDRNRDVHDPRALADLFDRAEADLAKRLHPDPYRPPTAPDGTKWERNAPPVLGPFFDHRAYNAAHEH</sequence>
<dbReference type="GO" id="GO:0006120">
    <property type="term" value="P:mitochondrial electron transport, NADH to ubiquinone"/>
    <property type="evidence" value="ECO:0007669"/>
    <property type="project" value="InterPro"/>
</dbReference>
<dbReference type="AlphaFoldDB" id="A0A9P3FXC1"/>
<keyword evidence="12" id="KW-0496">Mitochondrion</keyword>
<dbReference type="Proteomes" id="UP000703269">
    <property type="component" value="Unassembled WGS sequence"/>
</dbReference>
<dbReference type="InterPro" id="IPR008011">
    <property type="entry name" value="Complex1_LYR_dom"/>
</dbReference>
<evidence type="ECO:0000256" key="10">
    <source>
        <dbReference type="ARBA" id="ARBA00022982"/>
    </source>
</evidence>
<dbReference type="Pfam" id="PF05347">
    <property type="entry name" value="Complex1_LYR"/>
    <property type="match status" value="1"/>
</dbReference>
<evidence type="ECO:0000256" key="4">
    <source>
        <dbReference type="ARBA" id="ARBA00011790"/>
    </source>
</evidence>
<comment type="similarity">
    <text evidence="3">Belongs to the complex I LYR family.</text>
</comment>
<keyword evidence="9" id="KW-0999">Mitochondrion inner membrane</keyword>
<evidence type="ECO:0000256" key="6">
    <source>
        <dbReference type="ARBA" id="ARBA00022448"/>
    </source>
</evidence>
<dbReference type="EMBL" id="BPQB01000001">
    <property type="protein sequence ID" value="GJE84321.1"/>
    <property type="molecule type" value="Genomic_DNA"/>
</dbReference>
<dbReference type="PANTHER" id="PTHR12868">
    <property type="entry name" value="NADH-UBIQUINONE OXIDOREDUCTASE B22 SUBUNIT"/>
    <property type="match status" value="1"/>
</dbReference>
<comment type="function">
    <text evidence="1">Accessory subunit of the mitochondrial membrane respiratory chain NADH dehydrogenase (Complex I), that is believed to be not involved in catalysis. Complex I functions in the transfer of electrons from NADH to the respiratory chain. The immediate electron acceptor for the enzyme is believed to be ubiquinone.</text>
</comment>